<dbReference type="PANTHER" id="PTHR45947">
    <property type="entry name" value="SULFOQUINOVOSYL TRANSFERASE SQD2"/>
    <property type="match status" value="1"/>
</dbReference>
<dbReference type="RefSeq" id="WP_122405032.1">
    <property type="nucleotide sequence ID" value="NZ_LS398110.1"/>
</dbReference>
<dbReference type="CDD" id="cd03801">
    <property type="entry name" value="GT4_PimA-like"/>
    <property type="match status" value="1"/>
</dbReference>
<evidence type="ECO:0000259" key="1">
    <source>
        <dbReference type="Pfam" id="PF00534"/>
    </source>
</evidence>
<evidence type="ECO:0000259" key="2">
    <source>
        <dbReference type="Pfam" id="PF13439"/>
    </source>
</evidence>
<accession>A0A2U3Q8P1</accession>
<name>A0A2U3Q8P1_9BRAD</name>
<feature type="domain" description="Glycosyltransferase subfamily 4-like N-terminal" evidence="2">
    <location>
        <begin position="32"/>
        <end position="179"/>
    </location>
</feature>
<dbReference type="AlphaFoldDB" id="A0A2U3Q8P1"/>
<dbReference type="KEGG" id="bvz:BRAD3257_6856"/>
<feature type="domain" description="Glycosyl transferase family 1" evidence="1">
    <location>
        <begin position="191"/>
        <end position="349"/>
    </location>
</feature>
<dbReference type="Pfam" id="PF13439">
    <property type="entry name" value="Glyco_transf_4"/>
    <property type="match status" value="1"/>
</dbReference>
<dbReference type="InterPro" id="IPR050194">
    <property type="entry name" value="Glycosyltransferase_grp1"/>
</dbReference>
<dbReference type="InterPro" id="IPR001296">
    <property type="entry name" value="Glyco_trans_1"/>
</dbReference>
<dbReference type="Gene3D" id="3.40.50.2000">
    <property type="entry name" value="Glycogen Phosphorylase B"/>
    <property type="match status" value="2"/>
</dbReference>
<gene>
    <name evidence="3" type="ORF">BRAD3257_6856</name>
</gene>
<evidence type="ECO:0000313" key="4">
    <source>
        <dbReference type="Proteomes" id="UP000246085"/>
    </source>
</evidence>
<proteinExistence type="predicted"/>
<keyword evidence="3" id="KW-0808">Transferase</keyword>
<dbReference type="InterPro" id="IPR028098">
    <property type="entry name" value="Glyco_trans_4-like_N"/>
</dbReference>
<dbReference type="Proteomes" id="UP000246085">
    <property type="component" value="Chromosome BRAD3257"/>
</dbReference>
<reference evidence="3 4" key="1">
    <citation type="submission" date="2018-03" db="EMBL/GenBank/DDBJ databases">
        <authorList>
            <person name="Gully D."/>
        </authorList>
    </citation>
    <scope>NUCLEOTIDE SEQUENCE [LARGE SCALE GENOMIC DNA]</scope>
    <source>
        <strain evidence="3">ORS3257</strain>
    </source>
</reference>
<protein>
    <submittedName>
        <fullName evidence="3">Glycosyl transferase group 1</fullName>
    </submittedName>
</protein>
<dbReference type="EMBL" id="LS398110">
    <property type="protein sequence ID" value="SPP97726.1"/>
    <property type="molecule type" value="Genomic_DNA"/>
</dbReference>
<dbReference type="Pfam" id="PF00534">
    <property type="entry name" value="Glycos_transf_1"/>
    <property type="match status" value="1"/>
</dbReference>
<dbReference type="PANTHER" id="PTHR45947:SF3">
    <property type="entry name" value="SULFOQUINOVOSYL TRANSFERASE SQD2"/>
    <property type="match status" value="1"/>
</dbReference>
<sequence length="391" mass="42902">MTKFENPGRDQIAFCALETYSKVGGLQNFNRRVVINLAAGCADRTHAPPQIILLRDGESFPDLAGKAVLVSCRGRLSYLISVVKALTAGCRLLFIGHINLLPLALVARLLNPRIKLVLFVHGDEAWNDALQRKKRWYEPTLLSTVDCIASVSNFTAQTMAKEFGVEPNKFRLLPNAVDPIRRLSAAGNRAQPTILTVSRLGQRDRLKNVHQMIRAVAELRNAFPTIRYEIVGDGPMRKELEALAGALGVSDIVHFLGRLTDQELDEAYSRATVFALPSSKEGFGIVYLEAWQRALPVICSSAGASKEIVSDGIDGFVVNPGNVSEITNRLHQLLSRPELAASMGESGRQKVDANYMNDTFRSNLDKIVTELLADQSHPSAGALMSQRTALD</sequence>
<dbReference type="SUPFAM" id="SSF53756">
    <property type="entry name" value="UDP-Glycosyltransferase/glycogen phosphorylase"/>
    <property type="match status" value="1"/>
</dbReference>
<evidence type="ECO:0000313" key="3">
    <source>
        <dbReference type="EMBL" id="SPP97726.1"/>
    </source>
</evidence>
<dbReference type="GO" id="GO:0016757">
    <property type="term" value="F:glycosyltransferase activity"/>
    <property type="evidence" value="ECO:0007669"/>
    <property type="project" value="InterPro"/>
</dbReference>
<organism evidence="3 4">
    <name type="scientific">Bradyrhizobium vignae</name>
    <dbReference type="NCBI Taxonomy" id="1549949"/>
    <lineage>
        <taxon>Bacteria</taxon>
        <taxon>Pseudomonadati</taxon>
        <taxon>Pseudomonadota</taxon>
        <taxon>Alphaproteobacteria</taxon>
        <taxon>Hyphomicrobiales</taxon>
        <taxon>Nitrobacteraceae</taxon>
        <taxon>Bradyrhizobium</taxon>
    </lineage>
</organism>